<protein>
    <recommendedName>
        <fullName evidence="2">Heterokaryon incompatibility domain-containing protein</fullName>
    </recommendedName>
</protein>
<dbReference type="Pfam" id="PF06985">
    <property type="entry name" value="HET"/>
    <property type="match status" value="1"/>
</dbReference>
<evidence type="ECO:0000313" key="3">
    <source>
        <dbReference type="EMBL" id="PSN64192.1"/>
    </source>
</evidence>
<dbReference type="Proteomes" id="UP000240883">
    <property type="component" value="Unassembled WGS sequence"/>
</dbReference>
<dbReference type="InterPro" id="IPR052957">
    <property type="entry name" value="Auxin_embryo_med"/>
</dbReference>
<evidence type="ECO:0000313" key="4">
    <source>
        <dbReference type="Proteomes" id="UP000240883"/>
    </source>
</evidence>
<feature type="compositionally biased region" description="Low complexity" evidence="1">
    <location>
        <begin position="1364"/>
        <end position="1375"/>
    </location>
</feature>
<dbReference type="STRING" id="1448308.A0A2T2NFI4"/>
<dbReference type="InterPro" id="IPR036890">
    <property type="entry name" value="HATPase_C_sf"/>
</dbReference>
<keyword evidence="4" id="KW-1185">Reference proteome</keyword>
<evidence type="ECO:0000256" key="1">
    <source>
        <dbReference type="SAM" id="MobiDB-lite"/>
    </source>
</evidence>
<evidence type="ECO:0000259" key="2">
    <source>
        <dbReference type="Pfam" id="PF06985"/>
    </source>
</evidence>
<name>A0A2T2NFI4_CORCC</name>
<feature type="region of interest" description="Disordered" evidence="1">
    <location>
        <begin position="1359"/>
        <end position="1379"/>
    </location>
</feature>
<dbReference type="SUPFAM" id="SSF55874">
    <property type="entry name" value="ATPase domain of HSP90 chaperone/DNA topoisomerase II/histidine kinase"/>
    <property type="match status" value="1"/>
</dbReference>
<dbReference type="InterPro" id="IPR010730">
    <property type="entry name" value="HET"/>
</dbReference>
<dbReference type="Gene3D" id="3.30.565.10">
    <property type="entry name" value="Histidine kinase-like ATPase, C-terminal domain"/>
    <property type="match status" value="1"/>
</dbReference>
<feature type="region of interest" description="Disordered" evidence="1">
    <location>
        <begin position="1451"/>
        <end position="1472"/>
    </location>
</feature>
<dbReference type="PANTHER" id="PTHR32387:SF0">
    <property type="entry name" value="PROTEIN NO VEIN"/>
    <property type="match status" value="1"/>
</dbReference>
<dbReference type="EMBL" id="KZ678139">
    <property type="protein sequence ID" value="PSN64192.1"/>
    <property type="molecule type" value="Genomic_DNA"/>
</dbReference>
<organism evidence="3 4">
    <name type="scientific">Corynespora cassiicola Philippines</name>
    <dbReference type="NCBI Taxonomy" id="1448308"/>
    <lineage>
        <taxon>Eukaryota</taxon>
        <taxon>Fungi</taxon>
        <taxon>Dikarya</taxon>
        <taxon>Ascomycota</taxon>
        <taxon>Pezizomycotina</taxon>
        <taxon>Dothideomycetes</taxon>
        <taxon>Pleosporomycetidae</taxon>
        <taxon>Pleosporales</taxon>
        <taxon>Corynesporascaceae</taxon>
        <taxon>Corynespora</taxon>
    </lineage>
</organism>
<reference evidence="3 4" key="1">
    <citation type="journal article" date="2018" name="Front. Microbiol.">
        <title>Genome-Wide Analysis of Corynespora cassiicola Leaf Fall Disease Putative Effectors.</title>
        <authorList>
            <person name="Lopez D."/>
            <person name="Ribeiro S."/>
            <person name="Label P."/>
            <person name="Fumanal B."/>
            <person name="Venisse J.S."/>
            <person name="Kohler A."/>
            <person name="de Oliveira R.R."/>
            <person name="Labutti K."/>
            <person name="Lipzen A."/>
            <person name="Lail K."/>
            <person name="Bauer D."/>
            <person name="Ohm R.A."/>
            <person name="Barry K.W."/>
            <person name="Spatafora J."/>
            <person name="Grigoriev I.V."/>
            <person name="Martin F.M."/>
            <person name="Pujade-Renaud V."/>
        </authorList>
    </citation>
    <scope>NUCLEOTIDE SEQUENCE [LARGE SCALE GENOMIC DNA]</scope>
    <source>
        <strain evidence="3 4">Philippines</strain>
    </source>
</reference>
<dbReference type="OrthoDB" id="1262810at2759"/>
<gene>
    <name evidence="3" type="ORF">BS50DRAFT_648118</name>
</gene>
<accession>A0A2T2NFI4</accession>
<dbReference type="PANTHER" id="PTHR32387">
    <property type="entry name" value="WU:FJ29H11"/>
    <property type="match status" value="1"/>
</dbReference>
<sequence>MAHALEIEPRRLIESIQARFNSAFSEELAQIVTDLLDLATSEIYDSSTHFIEELLQNADDNEYDENVLPTLAFTSEPGGLRVDCNERGFQAKHVQAISSVRCSTKPGSGHSQRLYTGEKGIGFKSVYRIADEVYISSQAYSFKFDKSQKFGILAPLWAEFPRPVIPNLTSFFLKLADNYDQKELNQDLRNFNPQLLLFLRRIKKVVLNVLDDKGYIFSRTIHKEITVEEGYTITTLENDGNKLQFATFEYLVTGLPLEPRRPDASISPLTFAFPITNFPDEPQITAEKVFSLLPIATYGLKFLLNGDFVLSTSRLDIDISVPWNQKLRDGVVDGFLESVSHFNLGHLKYLWPFYIPHSGLSAFFLPVRELILGRLRTSKVLESSANLMSDPASLVYVDPRKYSDSSGRPFTLSPATEKRYLSTKYPDWTIESILDLGVFKMSDKEFLIDLELMINSGTTVFQDQSIQWHEDLCTALLPVVKDPELKKLLRRLPIIQLFDDSWTSAARNPVFLPDYFNPTTFPNSSDISVVKYAFSESHNRRTLLQALGIVEIDRIRLCKYIADVHASKDFHPERFSRGELISHAAFLFTSSWQPPEWNPADLWFATSNGGRCKGSQLYLQRDFKTDSAMTRVFNKLRERFSTADDNYFLGPASADAMRLTDHLDCSFATYQRSRIVAMPSNSSFDARQLHDSTMTKNPTPQSFLNPEKAELVFDIDDDLILTDGQITNPILLTTPATSWSQCDFLLPMCRDIHEDYFGSSILGLLESRQMRKTEFLAQEPEVTQQRESETRISWQQYLVKNLHLSDIPRLVTRYKGTSTKKFMLSEEFKFLFNNCAVSDVLQILNENWTAYEEWLEFSHEKHSYDDAKLSHRILLEDIGNTQVRSCQSVWSLRDLILPDLDPYVEKLNIPLPVLETDYEINNTFKSRLTLFGISIINDVRYYLTCLRCVYRQGFVEHDALAYLYEQIEVQYADNETIVREVFEKEPLIYLTSSGKTMKSSSWLNIDQATKRKSDVISLYPGCKYIFNWLLRAPNEDIDSLIEAAVSINPFWPSVRILDLLTHLSSSLKNITPIRAKILVKILLDHAIFPIGEALHEKPCLKLVSSRDDSWFIADQSNLERSFRGVVPLLQFPINKVWSLDSLFISMDLGSRKLSTLCTRNVFTSGERQFSAHDTEFLRFRSTLFIQDLIPRLREDRSAIAAQLINSQVIVATEIFQRYMFSCKNGLDYLGKIQIAEMDIRVEPGRKELRIFVPRFGFLYQQRCFPLVDLIADFCHIVEPRDLRLLDAALSDDDINRVHQLYENSGYTGHGNQNNDTEVAISITRRCQKGDIFRIPSTILEETIESSSNDNAVETLPSGLQSVRTSSQSPITQSQTRESEQISRRLPFVRFSRVDIGLPENPIDAEGVFLVGQDMDPARHLEYYGQQLASQMLKQKLPDAYDPEVHWTSELRQGPSAPVFPNNSDTSPFTLADPNASKEMSKLLLRLGNVRVMHWQNEFPIYHIEIAVSGEPRSDSFMWSTSQLKRIQTYRRDRKDKARAEAMNKYRLGRRTDIRDDSTRKHRPGSKTPTRDHVMILLHISDAFSSPKFRIHLDPWELVTSDRLTIYSNSKFWAKIEYPGSTFMVSEPQNTITTTSSADQDSVRLDQSFSVIKPNQALYAYKTLANEEIRLFMLFPGSKHDPVRGMIFNAPSSESAGPYRTLSYEWGTGTDQHHIVTENGLLKIRGPLYKTLVHIRKQKNPIVLWIDAICINQNDEREKTQQIRLLPQIFKYSRCTLAFFGSDNQSDKALETLLQIRTKLDSAKEWPEGLNKVPKNWEKLSKPPLDDPIWQEIKCFFSRTWFLRAWIVQEAVTAPTITIVCGKWMIDWEDLWLALEVIKEEPHLPAEFSDSWMPFSTLSTLREYEARGLPQFSLLALLHTFSYLNSTLKRDRFYSLLGLAEDGDREDFEPAYGNVDFATIALQFGRAFVEQGHGVHLLHMAGIAGRQANALERFPSWLPDFTVKHNNRLVNLHARGMNSDAYKDSEASFDFLEARMLKTEGYIVDEIVRVSENANGQGPEQWVKYFEEIDSTVDALYNKKGSQYCQYLKRNVPVAGALSLGEITIEDSYAAFRHKLDNHESRSAKGFDGHQSNAILRTSDMSEGGTLTWLQKSMHYEELLQRDIAGWRFVVTRRKHCGIAPSGVKLGDLVSIIRGGDIPFVLRKDADVKGFPGSLNCRLVAGCYIHGIMNGEALALPDIHQTVFHFL</sequence>
<proteinExistence type="predicted"/>
<dbReference type="Pfam" id="PF26639">
    <property type="entry name" value="Het-6_barrel"/>
    <property type="match status" value="1"/>
</dbReference>
<feature type="domain" description="Heterokaryon incompatibility" evidence="2">
    <location>
        <begin position="1698"/>
        <end position="1849"/>
    </location>
</feature>
<dbReference type="NCBIfam" id="NF047352">
    <property type="entry name" value="P_loop_sacsin"/>
    <property type="match status" value="1"/>
</dbReference>